<comment type="cofactor">
    <cofactor evidence="1">
        <name>FAD</name>
        <dbReference type="ChEBI" id="CHEBI:57692"/>
    </cofactor>
</comment>
<sequence>MSTDFYPLTIASVEHLTEEAIQVRFNFPAELTTKFYYKQGQHLTLKAIIDGVEVRRSYSVCSGVHEQKLVIAIKCINNGIFSNYAFANFTPGMILEVMPPQGHFRSELSIDNENNYLLIAVGSGITPIISHIQSILAAEPQAKVTLIYGNKSAESVMFYKTLSVIHHYHKDRFQWLNIFSQQQQSIALYNGRINQQKLLDLAAAKVIDLAVVSDVFLCGPEIMIDELSNAFKAWQLDQHHIYSELFFSQQNSREIADANIKREQQYHNETSAVSVKIDGVKTIYEIPKAGDSIVDSAMAQGADLPYSCKAGVCATCMAKLIKGKVEMDEDHVLTDEELAQGMILACQSHPQTDEVEINFDL</sequence>
<evidence type="ECO:0000259" key="11">
    <source>
        <dbReference type="Pfam" id="PF00111"/>
    </source>
</evidence>
<keyword evidence="5" id="KW-0274">FAD</keyword>
<dbReference type="RefSeq" id="WP_348395580.1">
    <property type="nucleotide sequence ID" value="NZ_CP136600.1"/>
</dbReference>
<reference evidence="14 15" key="1">
    <citation type="submission" date="2023-09" db="EMBL/GenBank/DDBJ databases">
        <authorList>
            <person name="Qi X."/>
        </authorList>
    </citation>
    <scope>NUCLEOTIDE SEQUENCE [LARGE SCALE GENOMIC DNA]</scope>
    <source>
        <strain evidence="14 15">S1-1</strain>
    </source>
</reference>
<dbReference type="CDD" id="cd00207">
    <property type="entry name" value="fer2"/>
    <property type="match status" value="1"/>
</dbReference>
<evidence type="ECO:0000256" key="10">
    <source>
        <dbReference type="ARBA" id="ARBA00034078"/>
    </source>
</evidence>
<dbReference type="InterPro" id="IPR008333">
    <property type="entry name" value="Cbr1-like_FAD-bd_dom"/>
</dbReference>
<feature type="domain" description="Flavoprotein pyridine nucleotide cytochrome reductase-like FAD-binding" evidence="13">
    <location>
        <begin position="8"/>
        <end position="104"/>
    </location>
</feature>
<dbReference type="EMBL" id="CP136600">
    <property type="protein sequence ID" value="WOH36768.1"/>
    <property type="molecule type" value="Genomic_DNA"/>
</dbReference>
<dbReference type="PRINTS" id="PR00410">
    <property type="entry name" value="PHEHYDRXLASE"/>
</dbReference>
<keyword evidence="3" id="KW-0001">2Fe-2S</keyword>
<evidence type="ECO:0000259" key="12">
    <source>
        <dbReference type="Pfam" id="PF00175"/>
    </source>
</evidence>
<feature type="domain" description="2Fe-2S ferredoxin-type" evidence="11">
    <location>
        <begin position="276"/>
        <end position="351"/>
    </location>
</feature>
<dbReference type="InterPro" id="IPR001041">
    <property type="entry name" value="2Fe-2S_ferredoxin-type"/>
</dbReference>
<dbReference type="CDD" id="cd06214">
    <property type="entry name" value="PA_degradation_oxidoreductase_like"/>
    <property type="match status" value="1"/>
</dbReference>
<accession>A0ABZ0GLX2</accession>
<dbReference type="PANTHER" id="PTHR47354">
    <property type="entry name" value="NADH OXIDOREDUCTASE HCR"/>
    <property type="match status" value="1"/>
</dbReference>
<dbReference type="InterPro" id="IPR036010">
    <property type="entry name" value="2Fe-2S_ferredoxin-like_sf"/>
</dbReference>
<keyword evidence="15" id="KW-1185">Reference proteome</keyword>
<dbReference type="InterPro" id="IPR050415">
    <property type="entry name" value="MRET"/>
</dbReference>
<dbReference type="SUPFAM" id="SSF52343">
    <property type="entry name" value="Ferredoxin reductase-like, C-terminal NADP-linked domain"/>
    <property type="match status" value="1"/>
</dbReference>
<dbReference type="InterPro" id="IPR017938">
    <property type="entry name" value="Riboflavin_synthase-like_b-brl"/>
</dbReference>
<keyword evidence="6" id="KW-0560">Oxidoreductase</keyword>
<keyword evidence="7" id="KW-0408">Iron</keyword>
<dbReference type="InterPro" id="IPR001709">
    <property type="entry name" value="Flavoprot_Pyr_Nucl_cyt_Rdtase"/>
</dbReference>
<dbReference type="Proteomes" id="UP001301442">
    <property type="component" value="Chromosome"/>
</dbReference>
<name>A0ABZ0GLX2_9GAMM</name>
<evidence type="ECO:0000256" key="7">
    <source>
        <dbReference type="ARBA" id="ARBA00023004"/>
    </source>
</evidence>
<keyword evidence="9" id="KW-0830">Ubiquinone</keyword>
<protein>
    <submittedName>
        <fullName evidence="14">2Fe-2S iron-sulfur cluster-binding protein</fullName>
    </submittedName>
</protein>
<dbReference type="Pfam" id="PF00111">
    <property type="entry name" value="Fer2"/>
    <property type="match status" value="1"/>
</dbReference>
<evidence type="ECO:0000259" key="13">
    <source>
        <dbReference type="Pfam" id="PF00970"/>
    </source>
</evidence>
<evidence type="ECO:0000256" key="5">
    <source>
        <dbReference type="ARBA" id="ARBA00022827"/>
    </source>
</evidence>
<gene>
    <name evidence="14" type="ORF">RI844_15525</name>
</gene>
<evidence type="ECO:0000256" key="2">
    <source>
        <dbReference type="ARBA" id="ARBA00022630"/>
    </source>
</evidence>
<comment type="cofactor">
    <cofactor evidence="10">
        <name>[2Fe-2S] cluster</name>
        <dbReference type="ChEBI" id="CHEBI:190135"/>
    </cofactor>
</comment>
<evidence type="ECO:0000256" key="8">
    <source>
        <dbReference type="ARBA" id="ARBA00023014"/>
    </source>
</evidence>
<dbReference type="InterPro" id="IPR039261">
    <property type="entry name" value="FNR_nucleotide-bd"/>
</dbReference>
<evidence type="ECO:0000313" key="15">
    <source>
        <dbReference type="Proteomes" id="UP001301442"/>
    </source>
</evidence>
<dbReference type="InterPro" id="IPR006058">
    <property type="entry name" value="2Fe2S_fd_BS"/>
</dbReference>
<dbReference type="InterPro" id="IPR001433">
    <property type="entry name" value="OxRdtase_FAD/NAD-bd"/>
</dbReference>
<dbReference type="Gene3D" id="3.10.20.30">
    <property type="match status" value="1"/>
</dbReference>
<keyword evidence="4" id="KW-0479">Metal-binding</keyword>
<keyword evidence="8" id="KW-0411">Iron-sulfur</keyword>
<dbReference type="SUPFAM" id="SSF63380">
    <property type="entry name" value="Riboflavin synthase domain-like"/>
    <property type="match status" value="1"/>
</dbReference>
<evidence type="ECO:0000256" key="4">
    <source>
        <dbReference type="ARBA" id="ARBA00022723"/>
    </source>
</evidence>
<dbReference type="Gene3D" id="2.40.30.10">
    <property type="entry name" value="Translation factors"/>
    <property type="match status" value="1"/>
</dbReference>
<dbReference type="InterPro" id="IPR012675">
    <property type="entry name" value="Beta-grasp_dom_sf"/>
</dbReference>
<feature type="domain" description="Oxidoreductase FAD/NAD(P)-binding" evidence="12">
    <location>
        <begin position="118"/>
        <end position="226"/>
    </location>
</feature>
<proteinExistence type="predicted"/>
<dbReference type="Pfam" id="PF00970">
    <property type="entry name" value="FAD_binding_6"/>
    <property type="match status" value="1"/>
</dbReference>
<dbReference type="Pfam" id="PF00175">
    <property type="entry name" value="NAD_binding_1"/>
    <property type="match status" value="1"/>
</dbReference>
<dbReference type="Gene3D" id="3.40.50.80">
    <property type="entry name" value="Nucleotide-binding domain of ferredoxin-NADP reductase (FNR) module"/>
    <property type="match status" value="1"/>
</dbReference>
<dbReference type="PANTHER" id="PTHR47354:SF8">
    <property type="entry name" value="1,2-PHENYLACETYL-COA EPOXIDASE, SUBUNIT E"/>
    <property type="match status" value="1"/>
</dbReference>
<organism evidence="14 15">
    <name type="scientific">Thalassotalea fonticola</name>
    <dbReference type="NCBI Taxonomy" id="3065649"/>
    <lineage>
        <taxon>Bacteria</taxon>
        <taxon>Pseudomonadati</taxon>
        <taxon>Pseudomonadota</taxon>
        <taxon>Gammaproteobacteria</taxon>
        <taxon>Alteromonadales</taxon>
        <taxon>Colwelliaceae</taxon>
        <taxon>Thalassotalea</taxon>
    </lineage>
</organism>
<evidence type="ECO:0000313" key="14">
    <source>
        <dbReference type="EMBL" id="WOH36768.1"/>
    </source>
</evidence>
<dbReference type="PROSITE" id="PS00197">
    <property type="entry name" value="2FE2S_FER_1"/>
    <property type="match status" value="1"/>
</dbReference>
<evidence type="ECO:0000256" key="3">
    <source>
        <dbReference type="ARBA" id="ARBA00022714"/>
    </source>
</evidence>
<evidence type="ECO:0000256" key="1">
    <source>
        <dbReference type="ARBA" id="ARBA00001974"/>
    </source>
</evidence>
<evidence type="ECO:0000256" key="6">
    <source>
        <dbReference type="ARBA" id="ARBA00023002"/>
    </source>
</evidence>
<dbReference type="PRINTS" id="PR00371">
    <property type="entry name" value="FPNCR"/>
</dbReference>
<evidence type="ECO:0000256" key="9">
    <source>
        <dbReference type="ARBA" id="ARBA00023075"/>
    </source>
</evidence>
<keyword evidence="2" id="KW-0285">Flavoprotein</keyword>
<dbReference type="SUPFAM" id="SSF54292">
    <property type="entry name" value="2Fe-2S ferredoxin-like"/>
    <property type="match status" value="1"/>
</dbReference>